<organism evidence="7 8">
    <name type="scientific">Oopsacas minuta</name>
    <dbReference type="NCBI Taxonomy" id="111878"/>
    <lineage>
        <taxon>Eukaryota</taxon>
        <taxon>Metazoa</taxon>
        <taxon>Porifera</taxon>
        <taxon>Hexactinellida</taxon>
        <taxon>Hexasterophora</taxon>
        <taxon>Lyssacinosida</taxon>
        <taxon>Leucopsacidae</taxon>
        <taxon>Oopsacas</taxon>
    </lineage>
</organism>
<dbReference type="EMBL" id="JAKMXF010000022">
    <property type="protein sequence ID" value="KAI6660923.1"/>
    <property type="molecule type" value="Genomic_DNA"/>
</dbReference>
<dbReference type="GO" id="GO:0006887">
    <property type="term" value="P:exocytosis"/>
    <property type="evidence" value="ECO:0007669"/>
    <property type="project" value="UniProtKB-KW"/>
</dbReference>
<reference evidence="7 8" key="1">
    <citation type="journal article" date="2023" name="BMC Biol.">
        <title>The compact genome of the sponge Oopsacas minuta (Hexactinellida) is lacking key metazoan core genes.</title>
        <authorList>
            <person name="Santini S."/>
            <person name="Schenkelaars Q."/>
            <person name="Jourda C."/>
            <person name="Duchesne M."/>
            <person name="Belahbib H."/>
            <person name="Rocher C."/>
            <person name="Selva M."/>
            <person name="Riesgo A."/>
            <person name="Vervoort M."/>
            <person name="Leys S.P."/>
            <person name="Kodjabachian L."/>
            <person name="Le Bivic A."/>
            <person name="Borchiellini C."/>
            <person name="Claverie J.M."/>
            <person name="Renard E."/>
        </authorList>
    </citation>
    <scope>NUCLEOTIDE SEQUENCE [LARGE SCALE GENOMIC DNA]</scope>
    <source>
        <strain evidence="7">SPO-2</strain>
    </source>
</reference>
<dbReference type="GO" id="GO:0000145">
    <property type="term" value="C:exocyst"/>
    <property type="evidence" value="ECO:0007669"/>
    <property type="project" value="InterPro"/>
</dbReference>
<dbReference type="Proteomes" id="UP001165289">
    <property type="component" value="Unassembled WGS sequence"/>
</dbReference>
<proteinExistence type="inferred from homology"/>
<gene>
    <name evidence="7" type="ORF">LOD99_13647</name>
</gene>
<dbReference type="InterPro" id="IPR046364">
    <property type="entry name" value="Exo70_C"/>
</dbReference>
<evidence type="ECO:0000313" key="8">
    <source>
        <dbReference type="Proteomes" id="UP001165289"/>
    </source>
</evidence>
<evidence type="ECO:0000313" key="7">
    <source>
        <dbReference type="EMBL" id="KAI6660923.1"/>
    </source>
</evidence>
<protein>
    <recommendedName>
        <fullName evidence="4 5">Exocyst complex component 7</fullName>
    </recommendedName>
    <alternativeName>
        <fullName evidence="5">Exocyst complex component Exo70</fullName>
    </alternativeName>
</protein>
<dbReference type="InterPro" id="IPR004140">
    <property type="entry name" value="Exo70"/>
</dbReference>
<sequence>MKDSDRSNKLLNDRKDSLHNILDQLPHRKFSKRKVGVTAVGSRGAVARSLNDSIGNECLLNSKDELLPGSTSLMMIGSAFLRLIEGEYRLMKSIIPTEHQELILDKLVDKSLLNFLTEYETVYSRAKNSLTSKKEFLVVIPLFRMIKHMNALLPGYQAILEKSLAKSHTRIQSLNIRCGELAIRFLEEFIGEISSQPCKITAVPKDGTVHEMTSQTMSFMEQLLEHVGTAGPLWAAKDSSLARIQEPELLATKGMASCQHRILSTLTMKLEGKATCYENMCLRNIFLLNNYHFIRKTLTRSPTMIPLLEQEMADLEDKFNELIGKQRKGYTVYAFAKLTTHIEDSVPVPEGTEKLNTPLKQSIKDRFKGFNNEIDEIVRVQRSFSIPDPYLRESLRTENNNLVYPLYSEFYSAYYKAPFTKNPEKYLKYNPDEVSDMLMSLFDSTS</sequence>
<keyword evidence="8" id="KW-1185">Reference proteome</keyword>
<evidence type="ECO:0000256" key="3">
    <source>
        <dbReference type="ARBA" id="ARBA00022483"/>
    </source>
</evidence>
<comment type="function">
    <text evidence="5">Component of the exocyst complex involved in the docking of exocytic vesicles with fusion sites on the plasma membrane.</text>
</comment>
<dbReference type="Pfam" id="PF03081">
    <property type="entry name" value="Exo70_C"/>
    <property type="match status" value="1"/>
</dbReference>
<evidence type="ECO:0000259" key="6">
    <source>
        <dbReference type="Pfam" id="PF03081"/>
    </source>
</evidence>
<keyword evidence="3 5" id="KW-0268">Exocytosis</keyword>
<dbReference type="PANTHER" id="PTHR12542">
    <property type="entry name" value="EXOCYST COMPLEX PROTEIN EXO70"/>
    <property type="match status" value="1"/>
</dbReference>
<evidence type="ECO:0000256" key="4">
    <source>
        <dbReference type="ARBA" id="ARBA00026169"/>
    </source>
</evidence>
<keyword evidence="2 5" id="KW-0813">Transport</keyword>
<evidence type="ECO:0000256" key="5">
    <source>
        <dbReference type="RuleBase" id="RU365026"/>
    </source>
</evidence>
<dbReference type="Gene3D" id="1.20.1280.170">
    <property type="entry name" value="Exocyst complex component Exo70"/>
    <property type="match status" value="1"/>
</dbReference>
<name>A0AAV7KJ87_9METZ</name>
<accession>A0AAV7KJ87</accession>
<dbReference type="AlphaFoldDB" id="A0AAV7KJ87"/>
<dbReference type="GO" id="GO:0005546">
    <property type="term" value="F:phosphatidylinositol-4,5-bisphosphate binding"/>
    <property type="evidence" value="ECO:0007669"/>
    <property type="project" value="InterPro"/>
</dbReference>
<dbReference type="InterPro" id="IPR016159">
    <property type="entry name" value="Cullin_repeat-like_dom_sf"/>
</dbReference>
<dbReference type="PANTHER" id="PTHR12542:SF41">
    <property type="entry name" value="EXOCYST COMPLEX COMPONENT 7"/>
    <property type="match status" value="1"/>
</dbReference>
<dbReference type="SUPFAM" id="SSF74788">
    <property type="entry name" value="Cullin repeat-like"/>
    <property type="match status" value="1"/>
</dbReference>
<dbReference type="GO" id="GO:0015031">
    <property type="term" value="P:protein transport"/>
    <property type="evidence" value="ECO:0007669"/>
    <property type="project" value="UniProtKB-KW"/>
</dbReference>
<feature type="domain" description="Exocyst complex subunit Exo70 C-terminal" evidence="6">
    <location>
        <begin position="78"/>
        <end position="439"/>
    </location>
</feature>
<comment type="caution">
    <text evidence="7">The sequence shown here is derived from an EMBL/GenBank/DDBJ whole genome shotgun (WGS) entry which is preliminary data.</text>
</comment>
<evidence type="ECO:0000256" key="2">
    <source>
        <dbReference type="ARBA" id="ARBA00022448"/>
    </source>
</evidence>
<evidence type="ECO:0000256" key="1">
    <source>
        <dbReference type="ARBA" id="ARBA00006756"/>
    </source>
</evidence>
<comment type="similarity">
    <text evidence="1 5">Belongs to the EXO70 family.</text>
</comment>
<keyword evidence="5" id="KW-0653">Protein transport</keyword>